<dbReference type="PROSITE" id="PS51340">
    <property type="entry name" value="MOSC"/>
    <property type="match status" value="1"/>
</dbReference>
<evidence type="ECO:0000259" key="11">
    <source>
        <dbReference type="PROSITE" id="PS51340"/>
    </source>
</evidence>
<evidence type="ECO:0000313" key="13">
    <source>
        <dbReference type="Proteomes" id="UP001212803"/>
    </source>
</evidence>
<feature type="domain" description="MOSC" evidence="11">
    <location>
        <begin position="422"/>
        <end position="585"/>
    </location>
</feature>
<evidence type="ECO:0000256" key="7">
    <source>
        <dbReference type="PROSITE-ProRule" id="PRU00409"/>
    </source>
</evidence>
<dbReference type="SUPFAM" id="SSF51230">
    <property type="entry name" value="Single hybrid motif"/>
    <property type="match status" value="1"/>
</dbReference>
<reference evidence="12 13" key="1">
    <citation type="journal article" date="2023" name="ISME J.">
        <title>Thermophilic Dehalococcoidia with unusual traits shed light on an unexpected past.</title>
        <authorList>
            <person name="Palmer M."/>
            <person name="Covington J.K."/>
            <person name="Zhou E.M."/>
            <person name="Thomas S.C."/>
            <person name="Habib N."/>
            <person name="Seymour C.O."/>
            <person name="Lai D."/>
            <person name="Johnston J."/>
            <person name="Hashimi A."/>
            <person name="Jiao J.Y."/>
            <person name="Muok A.R."/>
            <person name="Liu L."/>
            <person name="Xian W.D."/>
            <person name="Zhi X.Y."/>
            <person name="Li M.M."/>
            <person name="Silva L.P."/>
            <person name="Bowen B.P."/>
            <person name="Louie K."/>
            <person name="Briegel A."/>
            <person name="Pett-Ridge J."/>
            <person name="Weber P.K."/>
            <person name="Tocheva E.I."/>
            <person name="Woyke T."/>
            <person name="Northen T.R."/>
            <person name="Mayali X."/>
            <person name="Li W.J."/>
            <person name="Hedlund B.P."/>
        </authorList>
    </citation>
    <scope>NUCLEOTIDE SEQUENCE [LARGE SCALE GENOMIC DNA]</scope>
    <source>
        <strain evidence="12 13">YIM 72310</strain>
    </source>
</reference>
<dbReference type="InterPro" id="IPR001882">
    <property type="entry name" value="Biotin_BS"/>
</dbReference>
<dbReference type="SUPFAM" id="SSF52440">
    <property type="entry name" value="PreATP-grasp domain"/>
    <property type="match status" value="1"/>
</dbReference>
<dbReference type="EMBL" id="CP115149">
    <property type="protein sequence ID" value="WBL35156.1"/>
    <property type="molecule type" value="Genomic_DNA"/>
</dbReference>
<sequence>MFAAVLVANRGEIAVRIIRTLRRLGVRAVLAASPADRLSLAAREADAVALLRGSSAAESYLDGEQLIAAARAHGCEAVHPGYGFLAESAAFARACAAAGLVFIGPPPGAMELLGDKARARQFAQGLGIPVVPGYDGPDDDEQLLGAAPEVGFPLLVKARAGGGGRGMRAAASLAELRALIPGARREAEAAFGDGSLLLERLVERPRHIEVQVLADGHGAAVHLGERECSLQRRRQKLVEEAPSPAVDAALRAELTAAAVRLAQAAGYVNAGTVEFLVGEPGASGRRPWYFLEVNPRLQVEHPVTEVVTGLDLVELQVRIAAAERLPFGQDEVRFAGHAIEFRVNAEDPAADFQPTGGEVRWWPGAGAAGWRVDAGYGDGDRVPGFYDSLLAKVVVRGRTREEAVSLLRGIPPGLVETPRTTAPLAQALADDPEFIRGEVHTGWLEERLPALLERSGAPAGAWAAAAAAAAQLAAGAGAFAGPAWIGAGTPALWLDDGRRTADALAFGEPAPGLRARAEAGRLVVEDGSGRCWTFRTALPPAPRRRAAADEGGGGAAALAPLAGTVAAVPVSAGQTVQPGDVLCVVHAMKMEHPVRADAAGVVTEVCVAPGAAVAAGEVLVRLEPRAG</sequence>
<dbReference type="Proteomes" id="UP001212803">
    <property type="component" value="Chromosome"/>
</dbReference>
<dbReference type="RefSeq" id="WP_270055684.1">
    <property type="nucleotide sequence ID" value="NZ_CP115149.1"/>
</dbReference>
<evidence type="ECO:0000256" key="6">
    <source>
        <dbReference type="ARBA" id="ARBA00023267"/>
    </source>
</evidence>
<dbReference type="InterPro" id="IPR050856">
    <property type="entry name" value="Biotin_carboxylase_complex"/>
</dbReference>
<evidence type="ECO:0000259" key="9">
    <source>
        <dbReference type="PROSITE" id="PS50975"/>
    </source>
</evidence>
<name>A0ABY7M5V1_9CHLR</name>
<dbReference type="EC" id="6.3.4.14" evidence="2"/>
<evidence type="ECO:0000256" key="1">
    <source>
        <dbReference type="ARBA" id="ARBA00001953"/>
    </source>
</evidence>
<dbReference type="InterPro" id="IPR016185">
    <property type="entry name" value="PreATP-grasp_dom_sf"/>
</dbReference>
<dbReference type="InterPro" id="IPR005481">
    <property type="entry name" value="BC-like_N"/>
</dbReference>
<keyword evidence="13" id="KW-1185">Reference proteome</keyword>
<evidence type="ECO:0000256" key="2">
    <source>
        <dbReference type="ARBA" id="ARBA00013263"/>
    </source>
</evidence>
<dbReference type="InterPro" id="IPR000089">
    <property type="entry name" value="Biotin_lipoyl"/>
</dbReference>
<protein>
    <recommendedName>
        <fullName evidence="2">biotin carboxylase</fullName>
        <ecNumber evidence="2">6.3.4.14</ecNumber>
    </recommendedName>
</protein>
<dbReference type="Gene3D" id="2.40.50.100">
    <property type="match status" value="1"/>
</dbReference>
<accession>A0ABY7M5V1</accession>
<organism evidence="12 13">
    <name type="scientific">Tepidiforma flava</name>
    <dbReference type="NCBI Taxonomy" id="3004094"/>
    <lineage>
        <taxon>Bacteria</taxon>
        <taxon>Bacillati</taxon>
        <taxon>Chloroflexota</taxon>
        <taxon>Tepidiformia</taxon>
        <taxon>Tepidiformales</taxon>
        <taxon>Tepidiformaceae</taxon>
        <taxon>Tepidiforma</taxon>
    </lineage>
</organism>
<evidence type="ECO:0000256" key="4">
    <source>
        <dbReference type="ARBA" id="ARBA00022741"/>
    </source>
</evidence>
<dbReference type="InterPro" id="IPR005482">
    <property type="entry name" value="Biotin_COase_C"/>
</dbReference>
<dbReference type="Pfam" id="PF02786">
    <property type="entry name" value="CPSase_L_D2"/>
    <property type="match status" value="1"/>
</dbReference>
<dbReference type="Pfam" id="PF00364">
    <property type="entry name" value="Biotin_lipoyl"/>
    <property type="match status" value="1"/>
</dbReference>
<comment type="cofactor">
    <cofactor evidence="1">
        <name>biotin</name>
        <dbReference type="ChEBI" id="CHEBI:57586"/>
    </cofactor>
</comment>
<dbReference type="PROSITE" id="PS00188">
    <property type="entry name" value="BIOTIN"/>
    <property type="match status" value="1"/>
</dbReference>
<dbReference type="PROSITE" id="PS00867">
    <property type="entry name" value="CPSASE_2"/>
    <property type="match status" value="1"/>
</dbReference>
<dbReference type="PANTHER" id="PTHR18866">
    <property type="entry name" value="CARBOXYLASE:PYRUVATE/ACETYL-COA/PROPIONYL-COA CARBOXYLASE"/>
    <property type="match status" value="1"/>
</dbReference>
<dbReference type="InterPro" id="IPR005479">
    <property type="entry name" value="CPAse_ATP-bd"/>
</dbReference>
<dbReference type="Pfam" id="PF02785">
    <property type="entry name" value="Biotin_carb_C"/>
    <property type="match status" value="1"/>
</dbReference>
<dbReference type="SMART" id="SM00878">
    <property type="entry name" value="Biotin_carb_C"/>
    <property type="match status" value="1"/>
</dbReference>
<keyword evidence="5 7" id="KW-0067">ATP-binding</keyword>
<dbReference type="InterPro" id="IPR011764">
    <property type="entry name" value="Biotin_carboxylation_dom"/>
</dbReference>
<dbReference type="SUPFAM" id="SSF56059">
    <property type="entry name" value="Glutathione synthetase ATP-binding domain-like"/>
    <property type="match status" value="1"/>
</dbReference>
<dbReference type="Gene3D" id="3.30.470.20">
    <property type="entry name" value="ATP-grasp fold, B domain"/>
    <property type="match status" value="1"/>
</dbReference>
<keyword evidence="4 7" id="KW-0547">Nucleotide-binding</keyword>
<dbReference type="PROSITE" id="PS50968">
    <property type="entry name" value="BIOTINYL_LIPOYL"/>
    <property type="match status" value="1"/>
</dbReference>
<evidence type="ECO:0000259" key="10">
    <source>
        <dbReference type="PROSITE" id="PS50979"/>
    </source>
</evidence>
<feature type="domain" description="ATP-grasp" evidence="9">
    <location>
        <begin position="120"/>
        <end position="321"/>
    </location>
</feature>
<dbReference type="PANTHER" id="PTHR18866:SF33">
    <property type="entry name" value="METHYLCROTONOYL-COA CARBOXYLASE SUBUNIT ALPHA, MITOCHONDRIAL-RELATED"/>
    <property type="match status" value="1"/>
</dbReference>
<keyword evidence="6" id="KW-0092">Biotin</keyword>
<dbReference type="InterPro" id="IPR005302">
    <property type="entry name" value="MoCF_Sase_C"/>
</dbReference>
<dbReference type="PROSITE" id="PS50975">
    <property type="entry name" value="ATP_GRASP"/>
    <property type="match status" value="1"/>
</dbReference>
<dbReference type="CDD" id="cd06850">
    <property type="entry name" value="biotinyl_domain"/>
    <property type="match status" value="1"/>
</dbReference>
<keyword evidence="3" id="KW-0436">Ligase</keyword>
<gene>
    <name evidence="12" type="ORF">O0235_10185</name>
</gene>
<feature type="domain" description="Lipoyl-binding" evidence="8">
    <location>
        <begin position="547"/>
        <end position="623"/>
    </location>
</feature>
<dbReference type="InterPro" id="IPR011761">
    <property type="entry name" value="ATP-grasp"/>
</dbReference>
<dbReference type="InterPro" id="IPR011054">
    <property type="entry name" value="Rudment_hybrid_motif"/>
</dbReference>
<dbReference type="SUPFAM" id="SSF51246">
    <property type="entry name" value="Rudiment single hybrid motif"/>
    <property type="match status" value="1"/>
</dbReference>
<proteinExistence type="predicted"/>
<dbReference type="InterPro" id="IPR011053">
    <property type="entry name" value="Single_hybrid_motif"/>
</dbReference>
<evidence type="ECO:0000313" key="12">
    <source>
        <dbReference type="EMBL" id="WBL35156.1"/>
    </source>
</evidence>
<evidence type="ECO:0000259" key="8">
    <source>
        <dbReference type="PROSITE" id="PS50968"/>
    </source>
</evidence>
<evidence type="ECO:0000256" key="3">
    <source>
        <dbReference type="ARBA" id="ARBA00022598"/>
    </source>
</evidence>
<dbReference type="PROSITE" id="PS50979">
    <property type="entry name" value="BC"/>
    <property type="match status" value="1"/>
</dbReference>
<evidence type="ECO:0000256" key="5">
    <source>
        <dbReference type="ARBA" id="ARBA00022840"/>
    </source>
</evidence>
<feature type="domain" description="Biotin carboxylation" evidence="10">
    <location>
        <begin position="1"/>
        <end position="449"/>
    </location>
</feature>
<dbReference type="Pfam" id="PF00289">
    <property type="entry name" value="Biotin_carb_N"/>
    <property type="match status" value="1"/>
</dbReference>